<proteinExistence type="predicted"/>
<gene>
    <name evidence="1" type="ORF">GCM10009769_13870</name>
    <name evidence="2" type="ORF">JOE58_003252</name>
</gene>
<evidence type="ECO:0000313" key="4">
    <source>
        <dbReference type="Proteomes" id="UP000746584"/>
    </source>
</evidence>
<dbReference type="Proteomes" id="UP000648535">
    <property type="component" value="Unassembled WGS sequence"/>
</dbReference>
<dbReference type="RefSeq" id="WP_175327267.1">
    <property type="nucleotide sequence ID" value="NZ_BMOI01000005.1"/>
</dbReference>
<reference evidence="1" key="1">
    <citation type="journal article" date="2014" name="Int. J. Syst. Evol. Microbiol.">
        <title>Complete genome sequence of Corynebacterium casei LMG S-19264T (=DSM 44701T), isolated from a smear-ripened cheese.</title>
        <authorList>
            <consortium name="US DOE Joint Genome Institute (JGI-PGF)"/>
            <person name="Walter F."/>
            <person name="Albersmeier A."/>
            <person name="Kalinowski J."/>
            <person name="Ruckert C."/>
        </authorList>
    </citation>
    <scope>NUCLEOTIDE SEQUENCE</scope>
    <source>
        <strain evidence="1">JCM 1480</strain>
    </source>
</reference>
<dbReference type="AlphaFoldDB" id="A0A8H9G7N4"/>
<dbReference type="EMBL" id="JAFBCG010000001">
    <property type="protein sequence ID" value="MBM7804001.1"/>
    <property type="molecule type" value="Genomic_DNA"/>
</dbReference>
<evidence type="ECO:0000313" key="3">
    <source>
        <dbReference type="Proteomes" id="UP000648535"/>
    </source>
</evidence>
<comment type="caution">
    <text evidence="1">The sequence shown here is derived from an EMBL/GenBank/DDBJ whole genome shotgun (WGS) entry which is preliminary data.</text>
</comment>
<name>A0A8H9G7N4_9MICO</name>
<keyword evidence="4" id="KW-1185">Reference proteome</keyword>
<reference evidence="2 4" key="3">
    <citation type="submission" date="2021-01" db="EMBL/GenBank/DDBJ databases">
        <title>Sequencing the genomes of 1000 actinobacteria strains.</title>
        <authorList>
            <person name="Klenk H.-P."/>
        </authorList>
    </citation>
    <scope>NUCLEOTIDE SEQUENCE [LARGE SCALE GENOMIC DNA]</scope>
    <source>
        <strain evidence="2 4">DSM 20542</strain>
    </source>
</reference>
<protein>
    <submittedName>
        <fullName evidence="1">Uncharacterized protein</fullName>
    </submittedName>
</protein>
<evidence type="ECO:0000313" key="1">
    <source>
        <dbReference type="EMBL" id="GGK96921.1"/>
    </source>
</evidence>
<dbReference type="EMBL" id="BMOI01000005">
    <property type="protein sequence ID" value="GGK96921.1"/>
    <property type="molecule type" value="Genomic_DNA"/>
</dbReference>
<dbReference type="Proteomes" id="UP000746584">
    <property type="component" value="Unassembled WGS sequence"/>
</dbReference>
<evidence type="ECO:0000313" key="2">
    <source>
        <dbReference type="EMBL" id="MBM7804001.1"/>
    </source>
</evidence>
<accession>A0A8H9G7N4</accession>
<organism evidence="1 3">
    <name type="scientific">Curtobacterium luteum</name>
    <dbReference type="NCBI Taxonomy" id="33881"/>
    <lineage>
        <taxon>Bacteria</taxon>
        <taxon>Bacillati</taxon>
        <taxon>Actinomycetota</taxon>
        <taxon>Actinomycetes</taxon>
        <taxon>Micrococcales</taxon>
        <taxon>Microbacteriaceae</taxon>
        <taxon>Curtobacterium</taxon>
    </lineage>
</organism>
<reference evidence="1" key="2">
    <citation type="submission" date="2020-09" db="EMBL/GenBank/DDBJ databases">
        <authorList>
            <person name="Sun Q."/>
            <person name="Ohkuma M."/>
        </authorList>
    </citation>
    <scope>NUCLEOTIDE SEQUENCE</scope>
    <source>
        <strain evidence="1">JCM 1480</strain>
    </source>
</reference>
<sequence length="146" mass="16605">MLSDDAIVEVLRRETAWRLLDPRKSSRLDYRLTDVRVRDGHVLDVRITQRDGEFARLLIRMPASGAPQYWVYARPEDATDWVGQLLTWIDEEVFTDGLGPGRLREDRGGESYVVVANYGWHQTDTEEHARLTAAAGPRGWHGCGAV</sequence>